<dbReference type="InterPro" id="IPR010611">
    <property type="entry name" value="3D_dom"/>
</dbReference>
<dbReference type="Proteomes" id="UP001649381">
    <property type="component" value="Unassembled WGS sequence"/>
</dbReference>
<sequence>MQLIRTILKRSVMTCLFVLALFTTVGKLSGVEASGIVGFANSKEITIDTRAFDQVKKKSSLMFKQLLSVKNRPLELSSNVMAKEKTLADTIDKSQYKKVEVIATGYTAGVESTGKTKSHPAYGITKSGVKVKRDLYSTIAADPKVFPIGSVLWIPGYGFGVVADTGSAIKKKKIDLYYETVEDVYEKWGKKKLEVYIISKGNGKLSENDLKVLNEQESMQVFRDQMFKPEGT</sequence>
<evidence type="ECO:0000256" key="1">
    <source>
        <dbReference type="ARBA" id="ARBA00022729"/>
    </source>
</evidence>
<comment type="caution">
    <text evidence="3">The sequence shown here is derived from an EMBL/GenBank/DDBJ whole genome shotgun (WGS) entry which is preliminary data.</text>
</comment>
<protein>
    <submittedName>
        <fullName evidence="3">3D domain-containing protein</fullName>
    </submittedName>
</protein>
<dbReference type="Gene3D" id="2.40.40.10">
    <property type="entry name" value="RlpA-like domain"/>
    <property type="match status" value="1"/>
</dbReference>
<evidence type="ECO:0000259" key="2">
    <source>
        <dbReference type="Pfam" id="PF06725"/>
    </source>
</evidence>
<dbReference type="PANTHER" id="PTHR39160">
    <property type="entry name" value="CELL WALL-BINDING PROTEIN YOCH"/>
    <property type="match status" value="1"/>
</dbReference>
<evidence type="ECO:0000313" key="3">
    <source>
        <dbReference type="EMBL" id="MCF6138522.1"/>
    </source>
</evidence>
<dbReference type="PANTHER" id="PTHR39160:SF4">
    <property type="entry name" value="RESUSCITATION-PROMOTING FACTOR RPFB"/>
    <property type="match status" value="1"/>
</dbReference>
<accession>A0ABS9H0K2</accession>
<name>A0ABS9H0K2_9BACL</name>
<dbReference type="InterPro" id="IPR036908">
    <property type="entry name" value="RlpA-like_sf"/>
</dbReference>
<dbReference type="CDD" id="cd22786">
    <property type="entry name" value="DPBB_YuiC-like"/>
    <property type="match status" value="1"/>
</dbReference>
<keyword evidence="1" id="KW-0732">Signal</keyword>
<dbReference type="SUPFAM" id="SSF50685">
    <property type="entry name" value="Barwin-like endoglucanases"/>
    <property type="match status" value="1"/>
</dbReference>
<reference evidence="3 4" key="1">
    <citation type="submission" date="2022-01" db="EMBL/GenBank/DDBJ databases">
        <title>Alkalihalobacillus sp. EGI L200015, a novel bacterium isolated from a salt lake sediment.</title>
        <authorList>
            <person name="Gao L."/>
            <person name="Fang B.-Z."/>
            <person name="Li W.-J."/>
        </authorList>
    </citation>
    <scope>NUCLEOTIDE SEQUENCE [LARGE SCALE GENOMIC DNA]</scope>
    <source>
        <strain evidence="3 4">KCTC 12718</strain>
    </source>
</reference>
<dbReference type="Pfam" id="PF06725">
    <property type="entry name" value="3D"/>
    <property type="match status" value="1"/>
</dbReference>
<organism evidence="3 4">
    <name type="scientific">Pseudalkalibacillus berkeleyi</name>
    <dbReference type="NCBI Taxonomy" id="1069813"/>
    <lineage>
        <taxon>Bacteria</taxon>
        <taxon>Bacillati</taxon>
        <taxon>Bacillota</taxon>
        <taxon>Bacilli</taxon>
        <taxon>Bacillales</taxon>
        <taxon>Fictibacillaceae</taxon>
        <taxon>Pseudalkalibacillus</taxon>
    </lineage>
</organism>
<evidence type="ECO:0000313" key="4">
    <source>
        <dbReference type="Proteomes" id="UP001649381"/>
    </source>
</evidence>
<dbReference type="EMBL" id="JAKIJS010000001">
    <property type="protein sequence ID" value="MCF6138522.1"/>
    <property type="molecule type" value="Genomic_DNA"/>
</dbReference>
<proteinExistence type="predicted"/>
<feature type="domain" description="3D" evidence="2">
    <location>
        <begin position="137"/>
        <end position="198"/>
    </location>
</feature>
<gene>
    <name evidence="3" type="ORF">L2716_12365</name>
</gene>
<dbReference type="InterPro" id="IPR051933">
    <property type="entry name" value="Resuscitation_pf_RpfB"/>
</dbReference>
<keyword evidence="4" id="KW-1185">Reference proteome</keyword>
<dbReference type="RefSeq" id="WP_236335395.1">
    <property type="nucleotide sequence ID" value="NZ_JAKIJS010000001.1"/>
</dbReference>